<protein>
    <submittedName>
        <fullName evidence="1">Uncharacterized protein</fullName>
    </submittedName>
</protein>
<evidence type="ECO:0000313" key="1">
    <source>
        <dbReference type="EMBL" id="CAI6094260.1"/>
    </source>
</evidence>
<sequence length="118" mass="12525">MTDGEEGGIRSVLEIHTDIAHIVSGVHGPNHFEDVFSDQGEIGESFEFAVVDLGRGVFSSPHGVEELEIVQIAGNGNAGKDVDDGLTGGERLKVDGYCGRHCDDSGLKMKQKKGCGVR</sequence>
<gene>
    <name evidence="1" type="ORF">CCHLO57077_00012324</name>
</gene>
<evidence type="ECO:0000313" key="2">
    <source>
        <dbReference type="Proteomes" id="UP001160390"/>
    </source>
</evidence>
<reference evidence="1" key="1">
    <citation type="submission" date="2023-01" db="EMBL/GenBank/DDBJ databases">
        <authorList>
            <person name="Piombo E."/>
        </authorList>
    </citation>
    <scope>NUCLEOTIDE SEQUENCE</scope>
</reference>
<accession>A0AA35Q7B6</accession>
<keyword evidence="2" id="KW-1185">Reference proteome</keyword>
<dbReference type="AlphaFoldDB" id="A0AA35Q7B6"/>
<dbReference type="Proteomes" id="UP001160390">
    <property type="component" value="Unassembled WGS sequence"/>
</dbReference>
<dbReference type="EMBL" id="CABFNP030001250">
    <property type="protein sequence ID" value="CAI6094260.1"/>
    <property type="molecule type" value="Genomic_DNA"/>
</dbReference>
<organism evidence="1 2">
    <name type="scientific">Clonostachys chloroleuca</name>
    <dbReference type="NCBI Taxonomy" id="1926264"/>
    <lineage>
        <taxon>Eukaryota</taxon>
        <taxon>Fungi</taxon>
        <taxon>Dikarya</taxon>
        <taxon>Ascomycota</taxon>
        <taxon>Pezizomycotina</taxon>
        <taxon>Sordariomycetes</taxon>
        <taxon>Hypocreomycetidae</taxon>
        <taxon>Hypocreales</taxon>
        <taxon>Bionectriaceae</taxon>
        <taxon>Clonostachys</taxon>
    </lineage>
</organism>
<proteinExistence type="predicted"/>
<name>A0AA35Q7B6_9HYPO</name>
<comment type="caution">
    <text evidence="1">The sequence shown here is derived from an EMBL/GenBank/DDBJ whole genome shotgun (WGS) entry which is preliminary data.</text>
</comment>